<protein>
    <submittedName>
        <fullName evidence="9">EamA-like transporter family protein</fullName>
    </submittedName>
</protein>
<feature type="transmembrane region" description="Helical" evidence="7">
    <location>
        <begin position="69"/>
        <end position="90"/>
    </location>
</feature>
<dbReference type="OrthoDB" id="9804865at2"/>
<dbReference type="GO" id="GO:0005886">
    <property type="term" value="C:plasma membrane"/>
    <property type="evidence" value="ECO:0007669"/>
    <property type="project" value="UniProtKB-SubCell"/>
</dbReference>
<feature type="transmembrane region" description="Helical" evidence="7">
    <location>
        <begin position="152"/>
        <end position="171"/>
    </location>
</feature>
<dbReference type="InterPro" id="IPR037185">
    <property type="entry name" value="EmrE-like"/>
</dbReference>
<evidence type="ECO:0000256" key="6">
    <source>
        <dbReference type="ARBA" id="ARBA00023136"/>
    </source>
</evidence>
<feature type="domain" description="EamA" evidence="8">
    <location>
        <begin position="8"/>
        <end position="138"/>
    </location>
</feature>
<dbReference type="InterPro" id="IPR051258">
    <property type="entry name" value="Diverse_Substrate_Transporter"/>
</dbReference>
<feature type="transmembrane region" description="Helical" evidence="7">
    <location>
        <begin position="7"/>
        <end position="26"/>
    </location>
</feature>
<accession>A0A366IFT3</accession>
<evidence type="ECO:0000256" key="3">
    <source>
        <dbReference type="ARBA" id="ARBA00022475"/>
    </source>
</evidence>
<dbReference type="PANTHER" id="PTHR42920">
    <property type="entry name" value="OS03G0707200 PROTEIN-RELATED"/>
    <property type="match status" value="1"/>
</dbReference>
<feature type="transmembrane region" description="Helical" evidence="7">
    <location>
        <begin position="122"/>
        <end position="140"/>
    </location>
</feature>
<reference evidence="9 10" key="1">
    <citation type="submission" date="2018-06" db="EMBL/GenBank/DDBJ databases">
        <title>Genomic Encyclopedia of Type Strains, Phase IV (KMG-IV): sequencing the most valuable type-strain genomes for metagenomic binning, comparative biology and taxonomic classification.</title>
        <authorList>
            <person name="Goeker M."/>
        </authorList>
    </citation>
    <scope>NUCLEOTIDE SEQUENCE [LARGE SCALE GENOMIC DNA]</scope>
    <source>
        <strain evidence="9 10">DSM 22112</strain>
    </source>
</reference>
<dbReference type="Pfam" id="PF00892">
    <property type="entry name" value="EamA"/>
    <property type="match status" value="2"/>
</dbReference>
<dbReference type="InterPro" id="IPR000620">
    <property type="entry name" value="EamA_dom"/>
</dbReference>
<name>A0A366IFT3_9FIRM</name>
<keyword evidence="6 7" id="KW-0472">Membrane</keyword>
<keyword evidence="3" id="KW-1003">Cell membrane</keyword>
<comment type="subcellular location">
    <subcellularLocation>
        <location evidence="1">Cell membrane</location>
        <topology evidence="1">Multi-pass membrane protein</topology>
    </subcellularLocation>
</comment>
<dbReference type="SUPFAM" id="SSF103481">
    <property type="entry name" value="Multidrug resistance efflux transporter EmrE"/>
    <property type="match status" value="2"/>
</dbReference>
<evidence type="ECO:0000313" key="10">
    <source>
        <dbReference type="Proteomes" id="UP000253490"/>
    </source>
</evidence>
<evidence type="ECO:0000259" key="8">
    <source>
        <dbReference type="Pfam" id="PF00892"/>
    </source>
</evidence>
<dbReference type="AlphaFoldDB" id="A0A366IFT3"/>
<feature type="transmembrane region" description="Helical" evidence="7">
    <location>
        <begin position="210"/>
        <end position="228"/>
    </location>
</feature>
<keyword evidence="4 7" id="KW-0812">Transmembrane</keyword>
<gene>
    <name evidence="9" type="ORF">DES36_10279</name>
</gene>
<evidence type="ECO:0000256" key="2">
    <source>
        <dbReference type="ARBA" id="ARBA00007362"/>
    </source>
</evidence>
<feature type="domain" description="EamA" evidence="8">
    <location>
        <begin position="149"/>
        <end position="280"/>
    </location>
</feature>
<dbReference type="PANTHER" id="PTHR42920:SF5">
    <property type="entry name" value="EAMA DOMAIN-CONTAINING PROTEIN"/>
    <property type="match status" value="1"/>
</dbReference>
<dbReference type="Proteomes" id="UP000253490">
    <property type="component" value="Unassembled WGS sequence"/>
</dbReference>
<evidence type="ECO:0000256" key="7">
    <source>
        <dbReference type="SAM" id="Phobius"/>
    </source>
</evidence>
<feature type="transmembrane region" description="Helical" evidence="7">
    <location>
        <begin position="178"/>
        <end position="198"/>
    </location>
</feature>
<comment type="similarity">
    <text evidence="2">Belongs to the EamA transporter family.</text>
</comment>
<dbReference type="RefSeq" id="WP_113919509.1">
    <property type="nucleotide sequence ID" value="NZ_QNRX01000002.1"/>
</dbReference>
<keyword evidence="5 7" id="KW-1133">Transmembrane helix</keyword>
<feature type="transmembrane region" description="Helical" evidence="7">
    <location>
        <begin position="240"/>
        <end position="261"/>
    </location>
</feature>
<feature type="transmembrane region" description="Helical" evidence="7">
    <location>
        <begin position="267"/>
        <end position="286"/>
    </location>
</feature>
<comment type="caution">
    <text evidence="9">The sequence shown here is derived from an EMBL/GenBank/DDBJ whole genome shotgun (WGS) entry which is preliminary data.</text>
</comment>
<evidence type="ECO:0000256" key="5">
    <source>
        <dbReference type="ARBA" id="ARBA00022989"/>
    </source>
</evidence>
<evidence type="ECO:0000313" key="9">
    <source>
        <dbReference type="EMBL" id="RBP68937.1"/>
    </source>
</evidence>
<proteinExistence type="inferred from homology"/>
<keyword evidence="10" id="KW-1185">Reference proteome</keyword>
<evidence type="ECO:0000256" key="1">
    <source>
        <dbReference type="ARBA" id="ARBA00004651"/>
    </source>
</evidence>
<organism evidence="9 10">
    <name type="scientific">Alkalibaculum bacchi</name>
    <dbReference type="NCBI Taxonomy" id="645887"/>
    <lineage>
        <taxon>Bacteria</taxon>
        <taxon>Bacillati</taxon>
        <taxon>Bacillota</taxon>
        <taxon>Clostridia</taxon>
        <taxon>Eubacteriales</taxon>
        <taxon>Eubacteriaceae</taxon>
        <taxon>Alkalibaculum</taxon>
    </lineage>
</organism>
<feature type="transmembrane region" description="Helical" evidence="7">
    <location>
        <begin position="96"/>
        <end position="115"/>
    </location>
</feature>
<sequence length="303" mass="33373">MNNKKMLLGDLGLLITAFVWGSGFVAVKNALDTLSPMYIMTLRFGIAALLTGILFYRKVITIDKEHLKAGFIIGLFLFSAFTTQTIGLQYTLAGKQAFLTGTNVVMVPFLFWLISKERPDKFSVFAAILMIAGIGLLTLDLNKGFVLNKGDILTLICALLFACHMIAVGIYAKKHDPIKLTVIQLGVAFILSLVTMLVTSDPILFIPDSGINEVLFLGLFCTFMAYLIQNIAQRYTTPSHAALLLSLESFFGSIMSVIFLGDLFSPNMIVGSVLIFTAIITAETKWKFLKLKKQNQSIEMNNG</sequence>
<dbReference type="EMBL" id="QNRX01000002">
    <property type="protein sequence ID" value="RBP68937.1"/>
    <property type="molecule type" value="Genomic_DNA"/>
</dbReference>
<evidence type="ECO:0000256" key="4">
    <source>
        <dbReference type="ARBA" id="ARBA00022692"/>
    </source>
</evidence>
<feature type="transmembrane region" description="Helical" evidence="7">
    <location>
        <begin position="38"/>
        <end position="57"/>
    </location>
</feature>